<sequence>MAISINRLESQVNGRLPSQPELNLKNVSAMTLRSGKEIQGPELVTPKDKDEEKIKKKLQAENTSTKNPVILPDPIIDVKTNPPPFPCRLEKPKKQDKEKEIMEVLRKVEINIPLLDAIKQVSKYVKFLRDLCINRKRLRGDERIIVGENVSAVLQRKLPPKCGDSGRFTVPCRIGNTLIRNTLLDLGVSINVMPKSMYASLNLVPLKETEIIIQLADRTNAYPNGLVEDVLVKVNELIFPADFYVLDMDDDHSPDPSHLLLGRPFFSTAQTKIDVNKGTLSMEFDGELVHFNNFDTMEHSVNSHPVFVIHAINPSVQELSEFACRDKFKFTENKYKGMKVLYEVKRSRKLRKKAALKGYLDPGGGPPIFRKIELHPD</sequence>
<name>A0A6P6TW16_COFAR</name>
<feature type="compositionally biased region" description="Basic and acidic residues" evidence="1">
    <location>
        <begin position="45"/>
        <end position="54"/>
    </location>
</feature>
<dbReference type="GeneID" id="113704856"/>
<evidence type="ECO:0000313" key="3">
    <source>
        <dbReference type="RefSeq" id="XP_027082528.1"/>
    </source>
</evidence>
<dbReference type="OrthoDB" id="5597136at2759"/>
<feature type="region of interest" description="Disordered" evidence="1">
    <location>
        <begin position="35"/>
        <end position="61"/>
    </location>
</feature>
<protein>
    <submittedName>
        <fullName evidence="3">Uncharacterized protein</fullName>
    </submittedName>
</protein>
<evidence type="ECO:0000313" key="2">
    <source>
        <dbReference type="Proteomes" id="UP001652660"/>
    </source>
</evidence>
<evidence type="ECO:0000256" key="1">
    <source>
        <dbReference type="SAM" id="MobiDB-lite"/>
    </source>
</evidence>
<gene>
    <name evidence="3" type="primary">LOC113704856</name>
</gene>
<dbReference type="CDD" id="cd00303">
    <property type="entry name" value="retropepsin_like"/>
    <property type="match status" value="1"/>
</dbReference>
<reference evidence="2" key="1">
    <citation type="journal article" date="2025" name="Foods">
        <title>Unveiling the Microbial Signatures of Arabica Coffee Cherries: Insights into Ripeness Specific Diversity, Functional Traits, and Implications for Quality and Safety.</title>
        <authorList>
            <consortium name="RefSeq"/>
            <person name="Tenea G.N."/>
            <person name="Cifuentes V."/>
            <person name="Reyes P."/>
            <person name="Cevallos-Vallejos M."/>
        </authorList>
    </citation>
    <scope>NUCLEOTIDE SEQUENCE [LARGE SCALE GENOMIC DNA]</scope>
</reference>
<dbReference type="PANTHER" id="PTHR33067">
    <property type="entry name" value="RNA-DIRECTED DNA POLYMERASE-RELATED"/>
    <property type="match status" value="1"/>
</dbReference>
<dbReference type="InterPro" id="IPR021109">
    <property type="entry name" value="Peptidase_aspartic_dom_sf"/>
</dbReference>
<proteinExistence type="predicted"/>
<keyword evidence="2" id="KW-1185">Reference proteome</keyword>
<organism evidence="2 3">
    <name type="scientific">Coffea arabica</name>
    <name type="common">Arabian coffee</name>
    <dbReference type="NCBI Taxonomy" id="13443"/>
    <lineage>
        <taxon>Eukaryota</taxon>
        <taxon>Viridiplantae</taxon>
        <taxon>Streptophyta</taxon>
        <taxon>Embryophyta</taxon>
        <taxon>Tracheophyta</taxon>
        <taxon>Spermatophyta</taxon>
        <taxon>Magnoliopsida</taxon>
        <taxon>eudicotyledons</taxon>
        <taxon>Gunneridae</taxon>
        <taxon>Pentapetalae</taxon>
        <taxon>asterids</taxon>
        <taxon>lamiids</taxon>
        <taxon>Gentianales</taxon>
        <taxon>Rubiaceae</taxon>
        <taxon>Ixoroideae</taxon>
        <taxon>Gardenieae complex</taxon>
        <taxon>Bertiereae - Coffeeae clade</taxon>
        <taxon>Coffeeae</taxon>
        <taxon>Coffea</taxon>
    </lineage>
</organism>
<dbReference type="PANTHER" id="PTHR33067:SF15">
    <property type="entry name" value="RNA-DIRECTED DNA POLYMERASE"/>
    <property type="match status" value="1"/>
</dbReference>
<dbReference type="RefSeq" id="XP_027082528.1">
    <property type="nucleotide sequence ID" value="XM_027226727.1"/>
</dbReference>
<dbReference type="AlphaFoldDB" id="A0A6P6TW16"/>
<dbReference type="Gene3D" id="2.40.70.10">
    <property type="entry name" value="Acid Proteases"/>
    <property type="match status" value="1"/>
</dbReference>
<accession>A0A6P6TW16</accession>
<dbReference type="Proteomes" id="UP001652660">
    <property type="component" value="Chromosome 8e"/>
</dbReference>
<reference evidence="3" key="2">
    <citation type="submission" date="2025-08" db="UniProtKB">
        <authorList>
            <consortium name="RefSeq"/>
        </authorList>
    </citation>
    <scope>IDENTIFICATION</scope>
    <source>
        <tissue evidence="3">Leaves</tissue>
    </source>
</reference>